<dbReference type="InterPro" id="IPR009045">
    <property type="entry name" value="Zn_M74/Hedgehog-like"/>
</dbReference>
<proteinExistence type="inferred from homology"/>
<evidence type="ECO:0000256" key="3">
    <source>
        <dbReference type="ARBA" id="ARBA00022670"/>
    </source>
</evidence>
<keyword evidence="13" id="KW-1185">Reference proteome</keyword>
<keyword evidence="4" id="KW-0479">Metal-binding</keyword>
<evidence type="ECO:0000256" key="4">
    <source>
        <dbReference type="ARBA" id="ARBA00022723"/>
    </source>
</evidence>
<gene>
    <name evidence="12" type="ORF">GCM10011502_04370</name>
</gene>
<dbReference type="InterPro" id="IPR006311">
    <property type="entry name" value="TAT_signal"/>
</dbReference>
<dbReference type="PROSITE" id="PS51318">
    <property type="entry name" value="TAT"/>
    <property type="match status" value="1"/>
</dbReference>
<reference evidence="13" key="1">
    <citation type="journal article" date="2019" name="Int. J. Syst. Evol. Microbiol.">
        <title>The Global Catalogue of Microorganisms (GCM) 10K type strain sequencing project: providing services to taxonomists for standard genome sequencing and annotation.</title>
        <authorList>
            <consortium name="The Broad Institute Genomics Platform"/>
            <consortium name="The Broad Institute Genome Sequencing Center for Infectious Disease"/>
            <person name="Wu L."/>
            <person name="Ma J."/>
        </authorList>
    </citation>
    <scope>NUCLEOTIDE SEQUENCE [LARGE SCALE GENOMIC DNA]</scope>
    <source>
        <strain evidence="13">CGMCC 1.15923</strain>
    </source>
</reference>
<keyword evidence="7" id="KW-0862">Zinc</keyword>
<dbReference type="CDD" id="cd14844">
    <property type="entry name" value="Zn-DD-carboxypeptidase_like"/>
    <property type="match status" value="1"/>
</dbReference>
<evidence type="ECO:0000256" key="8">
    <source>
        <dbReference type="ARBA" id="ARBA00023049"/>
    </source>
</evidence>
<dbReference type="PANTHER" id="PTHR37425">
    <property type="match status" value="1"/>
</dbReference>
<evidence type="ECO:0000256" key="1">
    <source>
        <dbReference type="ARBA" id="ARBA00001947"/>
    </source>
</evidence>
<comment type="cofactor">
    <cofactor evidence="1">
        <name>Zn(2+)</name>
        <dbReference type="ChEBI" id="CHEBI:29105"/>
    </cofactor>
</comment>
<sequence>MFNFARAKAGVQQSDMQQPGVNRRRFLMGMGGVGLAAMLPLSAQASLSAPVRKLSLHNLHTGEQVTANFWEEGHYLKEGLNTFNHVMRDFRENEEHDIDPKLFDQLFLLQHRLGKPGEIQIISGYRSPTTNAMLRRTSRGVAKKSYHMKGQAIDLRLPGVPLSQVRKAALDLKVGGVGYYPSSNFVHLDTGPVRSWV</sequence>
<comment type="pathway">
    <text evidence="2">Cell wall biogenesis; cell wall polysaccharide biosynthesis.</text>
</comment>
<evidence type="ECO:0000256" key="10">
    <source>
        <dbReference type="ARBA" id="ARBA00093448"/>
    </source>
</evidence>
<dbReference type="Gene3D" id="3.30.1380.10">
    <property type="match status" value="1"/>
</dbReference>
<keyword evidence="6" id="KW-0378">Hydrolase</keyword>
<dbReference type="PANTHER" id="PTHR37425:SF1">
    <property type="entry name" value="OUTER MEMBRANE PROTEIN"/>
    <property type="match status" value="1"/>
</dbReference>
<comment type="caution">
    <text evidence="12">The sequence shown here is derived from an EMBL/GenBank/DDBJ whole genome shotgun (WGS) entry which is preliminary data.</text>
</comment>
<protein>
    <recommendedName>
        <fullName evidence="11">Murein endopeptidase K</fullName>
    </recommendedName>
</protein>
<evidence type="ECO:0000256" key="11">
    <source>
        <dbReference type="ARBA" id="ARBA00093666"/>
    </source>
</evidence>
<name>A0ABQ1ICU6_9GAMM</name>
<dbReference type="Pfam" id="PF05951">
    <property type="entry name" value="Peptidase_M15_2"/>
    <property type="match status" value="1"/>
</dbReference>
<dbReference type="EMBL" id="BMKE01000002">
    <property type="protein sequence ID" value="GGB34447.1"/>
    <property type="molecule type" value="Genomic_DNA"/>
</dbReference>
<dbReference type="InterPro" id="IPR010275">
    <property type="entry name" value="MepK"/>
</dbReference>
<dbReference type="SUPFAM" id="SSF55166">
    <property type="entry name" value="Hedgehog/DD-peptidase"/>
    <property type="match status" value="1"/>
</dbReference>
<keyword evidence="9" id="KW-0961">Cell wall biogenesis/degradation</keyword>
<keyword evidence="3" id="KW-0645">Protease</keyword>
<accession>A0ABQ1ICU6</accession>
<dbReference type="Proteomes" id="UP000646152">
    <property type="component" value="Unassembled WGS sequence"/>
</dbReference>
<evidence type="ECO:0000256" key="9">
    <source>
        <dbReference type="ARBA" id="ARBA00023316"/>
    </source>
</evidence>
<evidence type="ECO:0000256" key="5">
    <source>
        <dbReference type="ARBA" id="ARBA00022729"/>
    </source>
</evidence>
<organism evidence="12 13">
    <name type="scientific">Oceanisphaera marina</name>
    <dbReference type="NCBI Taxonomy" id="2017550"/>
    <lineage>
        <taxon>Bacteria</taxon>
        <taxon>Pseudomonadati</taxon>
        <taxon>Pseudomonadota</taxon>
        <taxon>Gammaproteobacteria</taxon>
        <taxon>Aeromonadales</taxon>
        <taxon>Aeromonadaceae</taxon>
        <taxon>Oceanisphaera</taxon>
    </lineage>
</organism>
<evidence type="ECO:0000313" key="12">
    <source>
        <dbReference type="EMBL" id="GGB34447.1"/>
    </source>
</evidence>
<evidence type="ECO:0000256" key="7">
    <source>
        <dbReference type="ARBA" id="ARBA00022833"/>
    </source>
</evidence>
<keyword evidence="5" id="KW-0732">Signal</keyword>
<evidence type="ECO:0000256" key="2">
    <source>
        <dbReference type="ARBA" id="ARBA00004776"/>
    </source>
</evidence>
<keyword evidence="8" id="KW-0482">Metalloprotease</keyword>
<evidence type="ECO:0000256" key="6">
    <source>
        <dbReference type="ARBA" id="ARBA00022801"/>
    </source>
</evidence>
<evidence type="ECO:0000313" key="13">
    <source>
        <dbReference type="Proteomes" id="UP000646152"/>
    </source>
</evidence>
<comment type="similarity">
    <text evidence="10">Belongs to the peptidase M15 family.</text>
</comment>